<evidence type="ECO:0000313" key="3">
    <source>
        <dbReference type="Proteomes" id="UP001214576"/>
    </source>
</evidence>
<dbReference type="AlphaFoldDB" id="A0AAD4UEJ7"/>
<comment type="caution">
    <text evidence="2">The sequence shown here is derived from an EMBL/GenBank/DDBJ whole genome shotgun (WGS) entry which is preliminary data.</text>
</comment>
<proteinExistence type="predicted"/>
<accession>A0AAD4UEJ7</accession>
<feature type="compositionally biased region" description="Basic residues" evidence="1">
    <location>
        <begin position="123"/>
        <end position="132"/>
    </location>
</feature>
<evidence type="ECO:0000256" key="1">
    <source>
        <dbReference type="SAM" id="MobiDB-lite"/>
    </source>
</evidence>
<keyword evidence="3" id="KW-1185">Reference proteome</keyword>
<dbReference type="Proteomes" id="UP001214576">
    <property type="component" value="Unassembled WGS sequence"/>
</dbReference>
<feature type="region of interest" description="Disordered" evidence="1">
    <location>
        <begin position="30"/>
        <end position="55"/>
    </location>
</feature>
<feature type="compositionally biased region" description="Basic and acidic residues" evidence="1">
    <location>
        <begin position="112"/>
        <end position="121"/>
    </location>
</feature>
<organism evidence="2 3">
    <name type="scientific">Ovis ammon polii</name>
    <dbReference type="NCBI Taxonomy" id="230172"/>
    <lineage>
        <taxon>Eukaryota</taxon>
        <taxon>Metazoa</taxon>
        <taxon>Chordata</taxon>
        <taxon>Craniata</taxon>
        <taxon>Vertebrata</taxon>
        <taxon>Euteleostomi</taxon>
        <taxon>Mammalia</taxon>
        <taxon>Eutheria</taxon>
        <taxon>Laurasiatheria</taxon>
        <taxon>Artiodactyla</taxon>
        <taxon>Ruminantia</taxon>
        <taxon>Pecora</taxon>
        <taxon>Bovidae</taxon>
        <taxon>Caprinae</taxon>
        <taxon>Ovis</taxon>
    </lineage>
</organism>
<gene>
    <name evidence="2" type="ORF">MG293_007989</name>
</gene>
<dbReference type="EMBL" id="JAKZEL010000007">
    <property type="protein sequence ID" value="KAI4542610.1"/>
    <property type="molecule type" value="Genomic_DNA"/>
</dbReference>
<protein>
    <submittedName>
        <fullName evidence="2">Uncharacterized protein</fullName>
    </submittedName>
</protein>
<evidence type="ECO:0000313" key="2">
    <source>
        <dbReference type="EMBL" id="KAI4542610.1"/>
    </source>
</evidence>
<name>A0AAD4UEJ7_OVIAM</name>
<sequence length="153" mass="16528">MYGFSDPGNYECYEPLGKIVPVPERAENNASASLVTRAASPVGSTPSEQSGPLGLEIHSNILEAEENQDQAAQQHLGSGKSKFPTRTGASAKEILKPSSQGHGEGNLVLGHGPDEDVESSRRASCRTSRHRYQSSQFCESNRSFFFGSAEYHL</sequence>
<reference evidence="2" key="1">
    <citation type="submission" date="2022-03" db="EMBL/GenBank/DDBJ databases">
        <title>Genomic analyses of argali, domestic sheep and their hybrids provide insights into chromosomal evolution, heterosis and genetic basis of agronomic traits.</title>
        <authorList>
            <person name="Li M."/>
        </authorList>
    </citation>
    <scope>NUCLEOTIDE SEQUENCE</scope>
    <source>
        <strain evidence="2">CAU-MHL-2022a</strain>
        <tissue evidence="2">Skin</tissue>
    </source>
</reference>
<feature type="region of interest" description="Disordered" evidence="1">
    <location>
        <begin position="67"/>
        <end position="135"/>
    </location>
</feature>